<dbReference type="PANTHER" id="PTHR36847">
    <property type="entry name" value="AMIDOLIGASE ENZYME"/>
    <property type="match status" value="1"/>
</dbReference>
<evidence type="ECO:0000256" key="1">
    <source>
        <dbReference type="SAM" id="MobiDB-lite"/>
    </source>
</evidence>
<feature type="compositionally biased region" description="Acidic residues" evidence="1">
    <location>
        <begin position="362"/>
        <end position="372"/>
    </location>
</feature>
<protein>
    <submittedName>
        <fullName evidence="2">Uncharacterized protein</fullName>
    </submittedName>
</protein>
<keyword evidence="3" id="KW-1185">Reference proteome</keyword>
<evidence type="ECO:0000313" key="2">
    <source>
        <dbReference type="EMBL" id="KPI39772.1"/>
    </source>
</evidence>
<feature type="compositionally biased region" description="Basic and acidic residues" evidence="1">
    <location>
        <begin position="373"/>
        <end position="391"/>
    </location>
</feature>
<dbReference type="RefSeq" id="XP_017999735.1">
    <property type="nucleotide sequence ID" value="XM_018143471.1"/>
</dbReference>
<proteinExistence type="predicted"/>
<dbReference type="InterPro" id="IPR022025">
    <property type="entry name" value="Amidoligase_2"/>
</dbReference>
<name>A0A0N1HPR1_9EURO</name>
<evidence type="ECO:0000313" key="3">
    <source>
        <dbReference type="Proteomes" id="UP000038010"/>
    </source>
</evidence>
<comment type="caution">
    <text evidence="2">The sequence shown here is derived from an EMBL/GenBank/DDBJ whole genome shotgun (WGS) entry which is preliminary data.</text>
</comment>
<dbReference type="OrthoDB" id="412402at2759"/>
<accession>A0A0N1HPR1</accession>
<organism evidence="2 3">
    <name type="scientific">Cyphellophora attinorum</name>
    <dbReference type="NCBI Taxonomy" id="1664694"/>
    <lineage>
        <taxon>Eukaryota</taxon>
        <taxon>Fungi</taxon>
        <taxon>Dikarya</taxon>
        <taxon>Ascomycota</taxon>
        <taxon>Pezizomycotina</taxon>
        <taxon>Eurotiomycetes</taxon>
        <taxon>Chaetothyriomycetidae</taxon>
        <taxon>Chaetothyriales</taxon>
        <taxon>Cyphellophoraceae</taxon>
        <taxon>Cyphellophora</taxon>
    </lineage>
</organism>
<dbReference type="Proteomes" id="UP000038010">
    <property type="component" value="Unassembled WGS sequence"/>
</dbReference>
<dbReference type="AlphaFoldDB" id="A0A0N1HPR1"/>
<dbReference type="VEuPathDB" id="FungiDB:AB675_3422"/>
<feature type="region of interest" description="Disordered" evidence="1">
    <location>
        <begin position="349"/>
        <end position="401"/>
    </location>
</feature>
<dbReference type="Pfam" id="PF12224">
    <property type="entry name" value="Amidoligase_2"/>
    <property type="match status" value="1"/>
</dbReference>
<dbReference type="EMBL" id="LFJN01000014">
    <property type="protein sequence ID" value="KPI39772.1"/>
    <property type="molecule type" value="Genomic_DNA"/>
</dbReference>
<reference evidence="2 3" key="1">
    <citation type="submission" date="2015-06" db="EMBL/GenBank/DDBJ databases">
        <title>Draft genome of the ant-associated black yeast Phialophora attae CBS 131958.</title>
        <authorList>
            <person name="Moreno L.F."/>
            <person name="Stielow B.J."/>
            <person name="de Hoog S."/>
            <person name="Vicente V.A."/>
            <person name="Weiss V.A."/>
            <person name="de Vries M."/>
            <person name="Cruz L.M."/>
            <person name="Souza E.M."/>
        </authorList>
    </citation>
    <scope>NUCLEOTIDE SEQUENCE [LARGE SCALE GENOMIC DNA]</scope>
    <source>
        <strain evidence="2 3">CBS 131958</strain>
    </source>
</reference>
<sequence length="573" mass="65044">MSDTVTASVCWKAYGHIQTSLLLTTRRTPSKSQIESVRPVRSARTTAAVENGIRSMSITPPEQQVQTFGIEFEACLVYHEDVLQTILQDHQINHHAIVKGHPTAFDEQFQDSQLHDATVASQDCRMHYPSWTLAVSADGELTAQFDHVASNRGSFYRQDPNAAEQKQRVRKLYMEHLLIAKKALQSQSLPVSVVGTIGTHDSLPLPTQGSERDRLVSRSADYTHWTLTNDFTLTGCLPSQIIASVKQVNDENIQRFDSHGLELITPVFQFDQFDASFDTIHEYIDAITNGQICHTMPSVWAGMHVHIGVASDADNIESRKRSENFIRALLFLLLVHEDLITKCFPRSRSGEQAVSPCRDVEETTALDDISPEELERQWEEETEREQAEQARQDALTPAEKEADHLTNELRDIRENERLVLEAEARLTNATEVQSNARHFAAEHSLAYPLDPNTVWKIVFDPSNSAQRLLETYQSVRERKTADDRRIRSLNRGFMYNFSNLYEHMYTEPGEDGQRQKPTIEFRQHECCVEAETAKKWVRFLEALTEKASSIGHGALKPVPDGRHISSWVNSVRG</sequence>
<dbReference type="STRING" id="1664694.A0A0N1HPR1"/>
<dbReference type="GeneID" id="28735351"/>
<gene>
    <name evidence="2" type="ORF">AB675_3422</name>
</gene>
<dbReference type="PANTHER" id="PTHR36847:SF1">
    <property type="entry name" value="AMIDOLIGASE ENZYME"/>
    <property type="match status" value="1"/>
</dbReference>